<dbReference type="Proteomes" id="UP001059597">
    <property type="component" value="Chromosome"/>
</dbReference>
<evidence type="ECO:0000256" key="1">
    <source>
        <dbReference type="SAM" id="SignalP"/>
    </source>
</evidence>
<dbReference type="InterPro" id="IPR006311">
    <property type="entry name" value="TAT_signal"/>
</dbReference>
<protein>
    <recommendedName>
        <fullName evidence="4">Secreted protein</fullName>
    </recommendedName>
</protein>
<gene>
    <name evidence="2" type="ORF">HEK616_43230</name>
</gene>
<keyword evidence="3" id="KW-1185">Reference proteome</keyword>
<evidence type="ECO:0000313" key="2">
    <source>
        <dbReference type="EMBL" id="BDM70836.1"/>
    </source>
</evidence>
<feature type="chain" id="PRO_5045670916" description="Secreted protein" evidence="1">
    <location>
        <begin position="29"/>
        <end position="69"/>
    </location>
</feature>
<name>A0ABM7ZWV6_STRNI</name>
<dbReference type="PROSITE" id="PS51318">
    <property type="entry name" value="TAT"/>
    <property type="match status" value="1"/>
</dbReference>
<evidence type="ECO:0008006" key="4">
    <source>
        <dbReference type="Google" id="ProtNLM"/>
    </source>
</evidence>
<accession>A0ABM7ZWV6</accession>
<keyword evidence="1" id="KW-0732">Signal</keyword>
<feature type="signal peptide" evidence="1">
    <location>
        <begin position="1"/>
        <end position="28"/>
    </location>
</feature>
<organism evidence="2 3">
    <name type="scientific">Streptomyces nigrescens</name>
    <dbReference type="NCBI Taxonomy" id="1920"/>
    <lineage>
        <taxon>Bacteria</taxon>
        <taxon>Bacillati</taxon>
        <taxon>Actinomycetota</taxon>
        <taxon>Actinomycetes</taxon>
        <taxon>Kitasatosporales</taxon>
        <taxon>Streptomycetaceae</taxon>
        <taxon>Streptomyces</taxon>
    </lineage>
</organism>
<dbReference type="EMBL" id="AP026073">
    <property type="protein sequence ID" value="BDM70836.1"/>
    <property type="molecule type" value="Genomic_DNA"/>
</dbReference>
<sequence>MRVRKTTLTLAAAAAALAGLAGAVPAAAADTGTRLPVAETADTVQGMGSAVAHRLGLDAGPPGPDRQAR</sequence>
<proteinExistence type="predicted"/>
<evidence type="ECO:0000313" key="3">
    <source>
        <dbReference type="Proteomes" id="UP001059597"/>
    </source>
</evidence>
<reference evidence="2" key="1">
    <citation type="submission" date="2022-06" db="EMBL/GenBank/DDBJ databases">
        <title>Complete genome sequence of Streptomyces nigrescens HEK616.</title>
        <authorList>
            <person name="Asamizu S."/>
            <person name="Onaka H."/>
        </authorList>
    </citation>
    <scope>NUCLEOTIDE SEQUENCE</scope>
    <source>
        <strain evidence="2">HEK616</strain>
    </source>
</reference>